<evidence type="ECO:0000313" key="2">
    <source>
        <dbReference type="Proteomes" id="UP000288071"/>
    </source>
</evidence>
<evidence type="ECO:0000313" key="1">
    <source>
        <dbReference type="EMBL" id="RWR50443.1"/>
    </source>
</evidence>
<dbReference type="RefSeq" id="WP_128157237.1">
    <property type="nucleotide sequence ID" value="NZ_JBHSOM010000008.1"/>
</dbReference>
<accession>A0A3S3MP07</accession>
<dbReference type="InterPro" id="IPR010865">
    <property type="entry name" value="DUF1499"/>
</dbReference>
<reference evidence="1" key="1">
    <citation type="submission" date="2019-01" db="EMBL/GenBank/DDBJ databases">
        <title>Sinorhodobacter populi sp. nov. isolated from the symptomatic bark tissue of Populus euramericana canker.</title>
        <authorList>
            <person name="Xu G."/>
        </authorList>
    </citation>
    <scope>NUCLEOTIDE SEQUENCE [LARGE SCALE GENOMIC DNA]</scope>
    <source>
        <strain evidence="1">CGMCC 1.12963</strain>
    </source>
</reference>
<protein>
    <submittedName>
        <fullName evidence="1">DUF1499 domain-containing protein</fullName>
    </submittedName>
</protein>
<keyword evidence="2" id="KW-1185">Reference proteome</keyword>
<dbReference type="Proteomes" id="UP000288071">
    <property type="component" value="Unassembled WGS sequence"/>
</dbReference>
<comment type="caution">
    <text evidence="1">The sequence shown here is derived from an EMBL/GenBank/DDBJ whole genome shotgun (WGS) entry which is preliminary data.</text>
</comment>
<sequence>MILRLAAALLLLAVLVFGAWVRFAPLPADLYHRMDSAHGVGDWPASGGFEAVRQVTEPKATLAALVGVVEATPRTALIEGSVEEGLVTVVTRSALWGLPDITNLWIEGDRVHVRGHLVFGPFDFGCNRARIEGWLARAGVH</sequence>
<reference evidence="1" key="2">
    <citation type="submission" date="2019-01" db="EMBL/GenBank/DDBJ databases">
        <authorList>
            <person name="Li Y."/>
        </authorList>
    </citation>
    <scope>NUCLEOTIDE SEQUENCE [LARGE SCALE GENOMIC DNA]</scope>
    <source>
        <strain evidence="1">CGMCC 1.12963</strain>
    </source>
</reference>
<dbReference type="EMBL" id="SAVA01000009">
    <property type="protein sequence ID" value="RWR50443.1"/>
    <property type="molecule type" value="Genomic_DNA"/>
</dbReference>
<proteinExistence type="predicted"/>
<dbReference type="Pfam" id="PF07386">
    <property type="entry name" value="DUF1499"/>
    <property type="match status" value="1"/>
</dbReference>
<dbReference type="AlphaFoldDB" id="A0A3S3MP07"/>
<organism evidence="1 2">
    <name type="scientific">Paenirhodobacter huangdaonensis</name>
    <dbReference type="NCBI Taxonomy" id="2501515"/>
    <lineage>
        <taxon>Bacteria</taxon>
        <taxon>Pseudomonadati</taxon>
        <taxon>Pseudomonadota</taxon>
        <taxon>Alphaproteobacteria</taxon>
        <taxon>Rhodobacterales</taxon>
        <taxon>Rhodobacter group</taxon>
        <taxon>Paenirhodobacter</taxon>
    </lineage>
</organism>
<name>A0A3S3MP07_9RHOB</name>
<gene>
    <name evidence="1" type="ORF">EOW66_15740</name>
</gene>